<feature type="region of interest" description="Disordered" evidence="4">
    <location>
        <begin position="110"/>
        <end position="159"/>
    </location>
</feature>
<dbReference type="GO" id="GO:0009295">
    <property type="term" value="C:nucleoid"/>
    <property type="evidence" value="ECO:0007669"/>
    <property type="project" value="TreeGrafter"/>
</dbReference>
<dbReference type="PROSITE" id="PS50935">
    <property type="entry name" value="SSB"/>
    <property type="match status" value="1"/>
</dbReference>
<comment type="subunit">
    <text evidence="2">Homotetramer.</text>
</comment>
<sequence length="159" mass="17301">MDLNKVMIIGRLTRDPEVKTIPSGQTVATFSVATGRQWKDKNSGEQKSQTEFHNVVAWRRLAEICGQYLKKGRQVYLEGHLQTRSWDDQSGTKRYRTEIVADNLIMLGGGRGESDGAPAAAAAAAPSAVSAPTYSDDQSPPPPQPADDVDTISVEDIPF</sequence>
<evidence type="ECO:0000256" key="3">
    <source>
        <dbReference type="PIRNR" id="PIRNR002070"/>
    </source>
</evidence>
<dbReference type="AlphaFoldDB" id="A0A2M7H2E8"/>
<dbReference type="Gene3D" id="2.40.50.140">
    <property type="entry name" value="Nucleic acid-binding proteins"/>
    <property type="match status" value="1"/>
</dbReference>
<gene>
    <name evidence="5" type="ORF">COW24_05585</name>
</gene>
<dbReference type="EMBL" id="PFGC01000057">
    <property type="protein sequence ID" value="PIW36403.1"/>
    <property type="molecule type" value="Genomic_DNA"/>
</dbReference>
<dbReference type="InterPro" id="IPR011344">
    <property type="entry name" value="ssDNA-bd"/>
</dbReference>
<dbReference type="PANTHER" id="PTHR10302">
    <property type="entry name" value="SINGLE-STRANDED DNA-BINDING PROTEIN"/>
    <property type="match status" value="1"/>
</dbReference>
<keyword evidence="1 2" id="KW-0238">DNA-binding</keyword>
<proteinExistence type="inferred from homology"/>
<dbReference type="Proteomes" id="UP000230292">
    <property type="component" value="Unassembled WGS sequence"/>
</dbReference>
<reference evidence="5 6" key="1">
    <citation type="submission" date="2017-09" db="EMBL/GenBank/DDBJ databases">
        <title>Depth-based differentiation of microbial function through sediment-hosted aquifers and enrichment of novel symbionts in the deep terrestrial subsurface.</title>
        <authorList>
            <person name="Probst A.J."/>
            <person name="Ladd B."/>
            <person name="Jarett J.K."/>
            <person name="Geller-Mcgrath D.E."/>
            <person name="Sieber C.M."/>
            <person name="Emerson J.B."/>
            <person name="Anantharaman K."/>
            <person name="Thomas B.C."/>
            <person name="Malmstrom R."/>
            <person name="Stieglmeier M."/>
            <person name="Klingl A."/>
            <person name="Woyke T."/>
            <person name="Ryan C.M."/>
            <person name="Banfield J.F."/>
        </authorList>
    </citation>
    <scope>NUCLEOTIDE SEQUENCE [LARGE SCALE GENOMIC DNA]</scope>
    <source>
        <strain evidence="5">CG15_BIG_FIL_POST_REV_8_21_14_020_45_12</strain>
    </source>
</reference>
<dbReference type="NCBIfam" id="TIGR00621">
    <property type="entry name" value="ssb"/>
    <property type="match status" value="1"/>
</dbReference>
<dbReference type="PANTHER" id="PTHR10302:SF27">
    <property type="entry name" value="SINGLE-STRANDED DNA-BINDING PROTEIN"/>
    <property type="match status" value="1"/>
</dbReference>
<comment type="caution">
    <text evidence="5">The sequence shown here is derived from an EMBL/GenBank/DDBJ whole genome shotgun (WGS) entry which is preliminary data.</text>
</comment>
<accession>A0A2M7H2E8</accession>
<protein>
    <recommendedName>
        <fullName evidence="2 3">Single-stranded DNA-binding protein</fullName>
        <shortName evidence="2">SSB</shortName>
    </recommendedName>
</protein>
<feature type="compositionally biased region" description="Low complexity" evidence="4">
    <location>
        <begin position="117"/>
        <end position="138"/>
    </location>
</feature>
<evidence type="ECO:0000313" key="5">
    <source>
        <dbReference type="EMBL" id="PIW36403.1"/>
    </source>
</evidence>
<evidence type="ECO:0000256" key="4">
    <source>
        <dbReference type="SAM" id="MobiDB-lite"/>
    </source>
</evidence>
<evidence type="ECO:0000313" key="6">
    <source>
        <dbReference type="Proteomes" id="UP000230292"/>
    </source>
</evidence>
<dbReference type="GO" id="GO:0006260">
    <property type="term" value="P:DNA replication"/>
    <property type="evidence" value="ECO:0007669"/>
    <property type="project" value="InterPro"/>
</dbReference>
<dbReference type="CDD" id="cd04496">
    <property type="entry name" value="SSB_OBF"/>
    <property type="match status" value="1"/>
</dbReference>
<comment type="caution">
    <text evidence="2">Lacks conserved residue(s) required for the propagation of feature annotation.</text>
</comment>
<dbReference type="InterPro" id="IPR000424">
    <property type="entry name" value="Primosome_PriB/ssb"/>
</dbReference>
<evidence type="ECO:0000256" key="2">
    <source>
        <dbReference type="HAMAP-Rule" id="MF_00984"/>
    </source>
</evidence>
<dbReference type="HAMAP" id="MF_00984">
    <property type="entry name" value="SSB"/>
    <property type="match status" value="1"/>
</dbReference>
<dbReference type="GO" id="GO:0003697">
    <property type="term" value="F:single-stranded DNA binding"/>
    <property type="evidence" value="ECO:0007669"/>
    <property type="project" value="UniProtKB-UniRule"/>
</dbReference>
<dbReference type="SUPFAM" id="SSF50249">
    <property type="entry name" value="Nucleic acid-binding proteins"/>
    <property type="match status" value="1"/>
</dbReference>
<name>A0A2M7H2E8_9BACT</name>
<dbReference type="InterPro" id="IPR012340">
    <property type="entry name" value="NA-bd_OB-fold"/>
</dbReference>
<dbReference type="PIRSF" id="PIRSF002070">
    <property type="entry name" value="SSB"/>
    <property type="match status" value="1"/>
</dbReference>
<evidence type="ECO:0000256" key="1">
    <source>
        <dbReference type="ARBA" id="ARBA00023125"/>
    </source>
</evidence>
<dbReference type="Pfam" id="PF00436">
    <property type="entry name" value="SSB"/>
    <property type="match status" value="1"/>
</dbReference>
<organism evidence="5 6">
    <name type="scientific">Candidatus Kerfeldbacteria bacterium CG15_BIG_FIL_POST_REV_8_21_14_020_45_12</name>
    <dbReference type="NCBI Taxonomy" id="2014247"/>
    <lineage>
        <taxon>Bacteria</taxon>
        <taxon>Candidatus Kerfeldiibacteriota</taxon>
    </lineage>
</organism>